<dbReference type="Proteomes" id="UP000501568">
    <property type="component" value="Chromosome"/>
</dbReference>
<proteinExistence type="predicted"/>
<dbReference type="KEGG" id="spzr:G5C33_11795"/>
<evidence type="ECO:0000313" key="1">
    <source>
        <dbReference type="EMBL" id="QIG80391.1"/>
    </source>
</evidence>
<name>A0A6G6Y6B9_9SPHN</name>
<organism evidence="1 2">
    <name type="scientific">Stakelama tenebrarum</name>
    <dbReference type="NCBI Taxonomy" id="2711215"/>
    <lineage>
        <taxon>Bacteria</taxon>
        <taxon>Pseudomonadati</taxon>
        <taxon>Pseudomonadota</taxon>
        <taxon>Alphaproteobacteria</taxon>
        <taxon>Sphingomonadales</taxon>
        <taxon>Sphingomonadaceae</taxon>
        <taxon>Stakelama</taxon>
    </lineage>
</organism>
<dbReference type="EMBL" id="CP049109">
    <property type="protein sequence ID" value="QIG80391.1"/>
    <property type="molecule type" value="Genomic_DNA"/>
</dbReference>
<evidence type="ECO:0000313" key="2">
    <source>
        <dbReference type="Proteomes" id="UP000501568"/>
    </source>
</evidence>
<protein>
    <submittedName>
        <fullName evidence="1">Uncharacterized protein</fullName>
    </submittedName>
</protein>
<accession>A0A6G6Y6B9</accession>
<reference evidence="1 2" key="1">
    <citation type="submission" date="2020-02" db="EMBL/GenBank/DDBJ databases">
        <authorList>
            <person name="Zheng R.K."/>
            <person name="Sun C.M."/>
        </authorList>
    </citation>
    <scope>NUCLEOTIDE SEQUENCE [LARGE SCALE GENOMIC DNA]</scope>
    <source>
        <strain evidence="2">zrk23</strain>
    </source>
</reference>
<keyword evidence="2" id="KW-1185">Reference proteome</keyword>
<gene>
    <name evidence="1" type="ORF">G5C33_11795</name>
</gene>
<dbReference type="AlphaFoldDB" id="A0A6G6Y6B9"/>
<dbReference type="RefSeq" id="WP_165327398.1">
    <property type="nucleotide sequence ID" value="NZ_CP049109.1"/>
</dbReference>
<sequence>MKKAEDRLSDAFHAVDAEDRTIVAARPPLSLSSMTEEAHALVRARASAEFAPLDSAQLDATDAVTREVMGSGNTLTLRFGDSWRSGSERCGLSATGGGYESVDSTLTSRNMLPFLFAGGHFTGYG</sequence>